<dbReference type="InterPro" id="IPR001609">
    <property type="entry name" value="Myosin_head_motor_dom-like"/>
</dbReference>
<dbReference type="SUPFAM" id="SSF52540">
    <property type="entry name" value="P-loop containing nucleoside triphosphate hydrolases"/>
    <property type="match status" value="1"/>
</dbReference>
<dbReference type="InterPro" id="IPR010926">
    <property type="entry name" value="Myosin_TH1"/>
</dbReference>
<organism evidence="12 13">
    <name type="scientific">Meganyctiphanes norvegica</name>
    <name type="common">Northern krill</name>
    <name type="synonym">Thysanopoda norvegica</name>
    <dbReference type="NCBI Taxonomy" id="48144"/>
    <lineage>
        <taxon>Eukaryota</taxon>
        <taxon>Metazoa</taxon>
        <taxon>Ecdysozoa</taxon>
        <taxon>Arthropoda</taxon>
        <taxon>Crustacea</taxon>
        <taxon>Multicrustacea</taxon>
        <taxon>Malacostraca</taxon>
        <taxon>Eumalacostraca</taxon>
        <taxon>Eucarida</taxon>
        <taxon>Euphausiacea</taxon>
        <taxon>Euphausiidae</taxon>
        <taxon>Meganyctiphanes</taxon>
    </lineage>
</organism>
<dbReference type="FunFam" id="1.10.10.820:FF:000001">
    <property type="entry name" value="Myosin heavy chain"/>
    <property type="match status" value="1"/>
</dbReference>
<dbReference type="GO" id="GO:0005546">
    <property type="term" value="F:phosphatidylinositol-4,5-bisphosphate binding"/>
    <property type="evidence" value="ECO:0007669"/>
    <property type="project" value="UniProtKB-ARBA"/>
</dbReference>
<evidence type="ECO:0000259" key="11">
    <source>
        <dbReference type="PROSITE" id="PS51757"/>
    </source>
</evidence>
<protein>
    <recommendedName>
        <fullName evidence="14">Myosin-IA</fullName>
    </recommendedName>
</protein>
<keyword evidence="5 8" id="KW-0518">Myosin</keyword>
<dbReference type="Pfam" id="PF06017">
    <property type="entry name" value="Myosin_TH1"/>
    <property type="match status" value="1"/>
</dbReference>
<dbReference type="GO" id="GO:0005886">
    <property type="term" value="C:plasma membrane"/>
    <property type="evidence" value="ECO:0007669"/>
    <property type="project" value="TreeGrafter"/>
</dbReference>
<proteinExistence type="inferred from homology"/>
<evidence type="ECO:0000256" key="4">
    <source>
        <dbReference type="ARBA" id="ARBA00023121"/>
    </source>
</evidence>
<dbReference type="GO" id="GO:0007015">
    <property type="term" value="P:actin filament organization"/>
    <property type="evidence" value="ECO:0007669"/>
    <property type="project" value="TreeGrafter"/>
</dbReference>
<dbReference type="GO" id="GO:0005524">
    <property type="term" value="F:ATP binding"/>
    <property type="evidence" value="ECO:0007669"/>
    <property type="project" value="UniProtKB-UniRule"/>
</dbReference>
<keyword evidence="7 8" id="KW-0009">Actin-binding</keyword>
<feature type="binding site" evidence="8">
    <location>
        <begin position="100"/>
        <end position="107"/>
    </location>
    <ligand>
        <name>ATP</name>
        <dbReference type="ChEBI" id="CHEBI:30616"/>
    </ligand>
</feature>
<dbReference type="GO" id="GO:0005737">
    <property type="term" value="C:cytoplasm"/>
    <property type="evidence" value="ECO:0007669"/>
    <property type="project" value="TreeGrafter"/>
</dbReference>
<dbReference type="GO" id="GO:0006897">
    <property type="term" value="P:endocytosis"/>
    <property type="evidence" value="ECO:0007669"/>
    <property type="project" value="TreeGrafter"/>
</dbReference>
<dbReference type="InterPro" id="IPR036961">
    <property type="entry name" value="Kinesin_motor_dom_sf"/>
</dbReference>
<evidence type="ECO:0000256" key="6">
    <source>
        <dbReference type="ARBA" id="ARBA00023175"/>
    </source>
</evidence>
<feature type="region of interest" description="Actin-binding" evidence="8">
    <location>
        <begin position="572"/>
        <end position="594"/>
    </location>
</feature>
<dbReference type="CDD" id="cd01378">
    <property type="entry name" value="MYSc_Myo1"/>
    <property type="match status" value="1"/>
</dbReference>
<reference evidence="12 13" key="1">
    <citation type="submission" date="2024-05" db="EMBL/GenBank/DDBJ databases">
        <authorList>
            <person name="Wallberg A."/>
        </authorList>
    </citation>
    <scope>NUCLEOTIDE SEQUENCE [LARGE SCALE GENOMIC DNA]</scope>
</reference>
<dbReference type="Gene3D" id="1.20.5.4820">
    <property type="match status" value="1"/>
</dbReference>
<dbReference type="Gene3D" id="3.40.850.10">
    <property type="entry name" value="Kinesin motor domain"/>
    <property type="match status" value="1"/>
</dbReference>
<dbReference type="Gene3D" id="1.20.58.530">
    <property type="match status" value="1"/>
</dbReference>
<dbReference type="EMBL" id="CAXKWB010011035">
    <property type="protein sequence ID" value="CAL4099824.1"/>
    <property type="molecule type" value="Genomic_DNA"/>
</dbReference>
<feature type="compositionally biased region" description="Polar residues" evidence="9">
    <location>
        <begin position="1048"/>
        <end position="1067"/>
    </location>
</feature>
<feature type="region of interest" description="Disordered" evidence="9">
    <location>
        <begin position="1015"/>
        <end position="1067"/>
    </location>
</feature>
<dbReference type="Gene3D" id="1.10.10.820">
    <property type="match status" value="1"/>
</dbReference>
<dbReference type="Pfam" id="PF00063">
    <property type="entry name" value="Myosin_head"/>
    <property type="match status" value="1"/>
</dbReference>
<keyword evidence="6 8" id="KW-0505">Motor protein</keyword>
<dbReference type="Proteomes" id="UP001497623">
    <property type="component" value="Unassembled WGS sequence"/>
</dbReference>
<feature type="domain" description="TH1" evidence="11">
    <location>
        <begin position="812"/>
        <end position="1005"/>
    </location>
</feature>
<dbReference type="GO" id="GO:0007368">
    <property type="term" value="P:determination of left/right symmetry"/>
    <property type="evidence" value="ECO:0007669"/>
    <property type="project" value="UniProtKB-ARBA"/>
</dbReference>
<dbReference type="PROSITE" id="PS51456">
    <property type="entry name" value="MYOSIN_MOTOR"/>
    <property type="match status" value="1"/>
</dbReference>
<keyword evidence="2 8" id="KW-0547">Nucleotide-binding</keyword>
<gene>
    <name evidence="12" type="ORF">MNOR_LOCUS16639</name>
</gene>
<comment type="similarity">
    <text evidence="1 8">Belongs to the TRAFAC class myosin-kinesin ATPase superfamily. Myosin family.</text>
</comment>
<dbReference type="InterPro" id="IPR027417">
    <property type="entry name" value="P-loop_NTPase"/>
</dbReference>
<dbReference type="PROSITE" id="PS50096">
    <property type="entry name" value="IQ"/>
    <property type="match status" value="1"/>
</dbReference>
<evidence type="ECO:0000313" key="12">
    <source>
        <dbReference type="EMBL" id="CAL4099824.1"/>
    </source>
</evidence>
<evidence type="ECO:0000313" key="13">
    <source>
        <dbReference type="Proteomes" id="UP001497623"/>
    </source>
</evidence>
<dbReference type="PRINTS" id="PR00193">
    <property type="entry name" value="MYOSINHEAVY"/>
</dbReference>
<accession>A0AAV2QY19</accession>
<dbReference type="GO" id="GO:0051015">
    <property type="term" value="F:actin filament binding"/>
    <property type="evidence" value="ECO:0007669"/>
    <property type="project" value="TreeGrafter"/>
</dbReference>
<keyword evidence="13" id="KW-1185">Reference proteome</keyword>
<evidence type="ECO:0000256" key="1">
    <source>
        <dbReference type="ARBA" id="ARBA00008314"/>
    </source>
</evidence>
<dbReference type="GO" id="GO:0016459">
    <property type="term" value="C:myosin complex"/>
    <property type="evidence" value="ECO:0007669"/>
    <property type="project" value="UniProtKB-KW"/>
</dbReference>
<comment type="caution">
    <text evidence="12">The sequence shown here is derived from an EMBL/GenBank/DDBJ whole genome shotgun (WGS) entry which is preliminary data.</text>
</comment>
<evidence type="ECO:0000256" key="9">
    <source>
        <dbReference type="SAM" id="MobiDB-lite"/>
    </source>
</evidence>
<dbReference type="Gene3D" id="1.20.120.720">
    <property type="entry name" value="Myosin VI head, motor domain, U50 subdomain"/>
    <property type="match status" value="1"/>
</dbReference>
<keyword evidence="3 8" id="KW-0067">ATP-binding</keyword>
<dbReference type="AlphaFoldDB" id="A0AAV2QY19"/>
<evidence type="ECO:0000259" key="10">
    <source>
        <dbReference type="PROSITE" id="PS51456"/>
    </source>
</evidence>
<feature type="domain" description="Myosin motor" evidence="10">
    <location>
        <begin position="7"/>
        <end position="695"/>
    </location>
</feature>
<name>A0AAV2QY19_MEGNR</name>
<keyword evidence="4" id="KW-0446">Lipid-binding</keyword>
<dbReference type="GO" id="GO:0000146">
    <property type="term" value="F:microfilament motor activity"/>
    <property type="evidence" value="ECO:0007669"/>
    <property type="project" value="TreeGrafter"/>
</dbReference>
<dbReference type="SMART" id="SM00242">
    <property type="entry name" value="MYSc"/>
    <property type="match status" value="1"/>
</dbReference>
<dbReference type="InterPro" id="IPR036072">
    <property type="entry name" value="MYSc_Myo1"/>
</dbReference>
<dbReference type="GO" id="GO:0005902">
    <property type="term" value="C:microvillus"/>
    <property type="evidence" value="ECO:0007669"/>
    <property type="project" value="TreeGrafter"/>
</dbReference>
<evidence type="ECO:0000256" key="5">
    <source>
        <dbReference type="ARBA" id="ARBA00023123"/>
    </source>
</evidence>
<sequence>MASYEEVGIGDAVLLDEISTRAFVENLRVRFNGGKIYTYIGEVCVSVNPYRPINLYGKEYVSQYKGREIFERPPHIFAIADAAYKAMKRRGKDTCIVISGESGSGKTEASKIIMRYIAAVTNVAGQQEIERVKNVLLQSNAILEAFGNAKTNRNDNSSRFGKYMDINFDFKGDPVGGFVKNYLLEKSRVVMQQPGERNFHSFYQVLFGATDAELSRLKLKRDVNAYHYVRQGGTPRVDSIADKADYKSCQGAFKTLGFSNEKIDAIWRVVSAILHLGNVQFTGGGDETLISNPEVVRNIAELIKVPVDAVMKALCHRVIAARGEVMEKMHTESEASYGRDAFAKAIYERLFSFVVDGVNTAIEVRVEEQDRRYKYNTVIGVLDIYGFEIFDKNNFEQFCINYCNEKLQQLFIELVLKQEQEEYKREGITWTNIDYFNNQIICDLVEQPHKGIIAIMDEACLNVGKVTDELMLEAMENKLKGHNHFTTRKLSPMDKELKHVEEFRVRHYAGDVVYNVKGFIEKNKDTLFQDFKRLMYSSSDPVISSMWPEGAKDITATTKRPQTAGTMFKNSMVALVKILMSKEPYYVRCIKPNDQKSPVIFDDQRVTHQVNYLGLIENLRVRRAGFAYRQSYDRFLRRYKMISQYTWPNFHGGSDRDGTKILVEEQGFTNDVTYGNTKIFVRSPQTLFALEQGRAMLIPGIVVFLQKMWRGGVQRLRYRRMVAARTILHHYRLYKMRSYMVELLRVFRNVRQMPDYGKHVRWPAPPLTLRNTVTDFQSIHNRWRAQMILHKVPRNEWPQLRIKVTAGDALMGKRADWGVRDKWEGNYLASNQENHDSSSFQSAVRNMKNKDAFKEVLFSSLVRKINMKDKMSERALLVTDKQMYKLHSKTFKPLRSPIPIQELTGISVSPGQDQLVVLHLRGGNDFVISLISQENFNRVGELVGLLLRQYQLLCKSDLKVLVQSTIQCMLGNKTRIITVEETEVGSFAAFRRGKKRGELIYMWPSSLNKALPPPTHTNLNHRHAPPAPPSHANGNGHNGYGNGKNIAYGNNNKQTNGSHLYANQGQY</sequence>
<evidence type="ECO:0000256" key="8">
    <source>
        <dbReference type="PROSITE-ProRule" id="PRU00782"/>
    </source>
</evidence>
<dbReference type="GO" id="GO:0009888">
    <property type="term" value="P:tissue development"/>
    <property type="evidence" value="ECO:0007669"/>
    <property type="project" value="UniProtKB-ARBA"/>
</dbReference>
<evidence type="ECO:0000256" key="2">
    <source>
        <dbReference type="ARBA" id="ARBA00022741"/>
    </source>
</evidence>
<dbReference type="FunFam" id="1.20.58.530:FF:000004">
    <property type="entry name" value="Unconventional myosin ID"/>
    <property type="match status" value="1"/>
</dbReference>
<dbReference type="PANTHER" id="PTHR13140">
    <property type="entry name" value="MYOSIN"/>
    <property type="match status" value="1"/>
</dbReference>
<evidence type="ECO:0008006" key="14">
    <source>
        <dbReference type="Google" id="ProtNLM"/>
    </source>
</evidence>
<dbReference type="PROSITE" id="PS51757">
    <property type="entry name" value="TH1"/>
    <property type="match status" value="1"/>
</dbReference>
<dbReference type="PANTHER" id="PTHR13140:SF713">
    <property type="entry name" value="UNCONVENTIONAL MYOSIN ID"/>
    <property type="match status" value="1"/>
</dbReference>
<evidence type="ECO:0000256" key="3">
    <source>
        <dbReference type="ARBA" id="ARBA00022840"/>
    </source>
</evidence>
<evidence type="ECO:0000256" key="7">
    <source>
        <dbReference type="ARBA" id="ARBA00023203"/>
    </source>
</evidence>
<dbReference type="GO" id="GO:0030048">
    <property type="term" value="P:actin filament-based movement"/>
    <property type="evidence" value="ECO:0007669"/>
    <property type="project" value="TreeGrafter"/>
</dbReference>